<comment type="caution">
    <text evidence="2">The sequence shown here is derived from an EMBL/GenBank/DDBJ whole genome shotgun (WGS) entry which is preliminary data.</text>
</comment>
<protein>
    <submittedName>
        <fullName evidence="2">Uncharacterized protein</fullName>
    </submittedName>
</protein>
<organism evidence="2 3">
    <name type="scientific">Stylosanthes scabra</name>
    <dbReference type="NCBI Taxonomy" id="79078"/>
    <lineage>
        <taxon>Eukaryota</taxon>
        <taxon>Viridiplantae</taxon>
        <taxon>Streptophyta</taxon>
        <taxon>Embryophyta</taxon>
        <taxon>Tracheophyta</taxon>
        <taxon>Spermatophyta</taxon>
        <taxon>Magnoliopsida</taxon>
        <taxon>eudicotyledons</taxon>
        <taxon>Gunneridae</taxon>
        <taxon>Pentapetalae</taxon>
        <taxon>rosids</taxon>
        <taxon>fabids</taxon>
        <taxon>Fabales</taxon>
        <taxon>Fabaceae</taxon>
        <taxon>Papilionoideae</taxon>
        <taxon>50 kb inversion clade</taxon>
        <taxon>dalbergioids sensu lato</taxon>
        <taxon>Dalbergieae</taxon>
        <taxon>Pterocarpus clade</taxon>
        <taxon>Stylosanthes</taxon>
    </lineage>
</organism>
<reference evidence="2 3" key="1">
    <citation type="journal article" date="2023" name="Plants (Basel)">
        <title>Bridging the Gap: Combining Genomics and Transcriptomics Approaches to Understand Stylosanthes scabra, an Orphan Legume from the Brazilian Caatinga.</title>
        <authorList>
            <person name="Ferreira-Neto J.R.C."/>
            <person name="da Silva M.D."/>
            <person name="Binneck E."/>
            <person name="de Melo N.F."/>
            <person name="da Silva R.H."/>
            <person name="de Melo A.L.T.M."/>
            <person name="Pandolfi V."/>
            <person name="Bustamante F.O."/>
            <person name="Brasileiro-Vidal A.C."/>
            <person name="Benko-Iseppon A.M."/>
        </authorList>
    </citation>
    <scope>NUCLEOTIDE SEQUENCE [LARGE SCALE GENOMIC DNA]</scope>
    <source>
        <tissue evidence="2">Leaves</tissue>
    </source>
</reference>
<keyword evidence="1" id="KW-0732">Signal</keyword>
<feature type="signal peptide" evidence="1">
    <location>
        <begin position="1"/>
        <end position="20"/>
    </location>
</feature>
<gene>
    <name evidence="2" type="ORF">PIB30_045726</name>
</gene>
<evidence type="ECO:0000313" key="3">
    <source>
        <dbReference type="Proteomes" id="UP001341840"/>
    </source>
</evidence>
<sequence length="80" mass="8393">MMTQIGAVVVVLVTLTAKQCSVPSFVAGINATNDGGLWSVKNGGCDKGHGGHYSDCGGKEEDGDMVVLILSVKKRNEKRN</sequence>
<dbReference type="EMBL" id="JASCZI010211729">
    <property type="protein sequence ID" value="MED6196250.1"/>
    <property type="molecule type" value="Genomic_DNA"/>
</dbReference>
<evidence type="ECO:0000313" key="2">
    <source>
        <dbReference type="EMBL" id="MED6196250.1"/>
    </source>
</evidence>
<keyword evidence="3" id="KW-1185">Reference proteome</keyword>
<accession>A0ABU6XHG3</accession>
<dbReference type="Proteomes" id="UP001341840">
    <property type="component" value="Unassembled WGS sequence"/>
</dbReference>
<feature type="chain" id="PRO_5045176258" evidence="1">
    <location>
        <begin position="21"/>
        <end position="80"/>
    </location>
</feature>
<evidence type="ECO:0000256" key="1">
    <source>
        <dbReference type="SAM" id="SignalP"/>
    </source>
</evidence>
<name>A0ABU6XHG3_9FABA</name>
<proteinExistence type="predicted"/>